<keyword evidence="7" id="KW-1185">Reference proteome</keyword>
<keyword evidence="4" id="KW-0472">Membrane</keyword>
<dbReference type="CDD" id="cd02874">
    <property type="entry name" value="GH18_CFLE_spore_hydrolase"/>
    <property type="match status" value="1"/>
</dbReference>
<keyword evidence="4" id="KW-1133">Transmembrane helix</keyword>
<proteinExistence type="predicted"/>
<dbReference type="Pfam" id="PF00704">
    <property type="entry name" value="Glyco_hydro_18"/>
    <property type="match status" value="1"/>
</dbReference>
<evidence type="ECO:0000313" key="6">
    <source>
        <dbReference type="EMBL" id="SDY92805.1"/>
    </source>
</evidence>
<dbReference type="OrthoDB" id="99456at2"/>
<dbReference type="Proteomes" id="UP000199529">
    <property type="component" value="Unassembled WGS sequence"/>
</dbReference>
<feature type="compositionally biased region" description="Basic and acidic residues" evidence="3">
    <location>
        <begin position="1"/>
        <end position="16"/>
    </location>
</feature>
<dbReference type="PROSITE" id="PS51910">
    <property type="entry name" value="GH18_2"/>
    <property type="match status" value="1"/>
</dbReference>
<evidence type="ECO:0000313" key="7">
    <source>
        <dbReference type="Proteomes" id="UP000199529"/>
    </source>
</evidence>
<evidence type="ECO:0000256" key="3">
    <source>
        <dbReference type="SAM" id="MobiDB-lite"/>
    </source>
</evidence>
<sequence length="402" mass="44719">MKQSTEKKHWLVERARPASNSRQRGDGRSKSTSDPPATVRRPRTFRKLGGSLWFLVLIAVAVLVVVVTVMPRGAPPSAGSLVVASLPFWNFENGTSMVVQNQKAVNEVSPWMYGVGQDGGLTNQYPPEQTAEVAKRIEQLREAGVPIVPSIANITDGIWAYEPVARMLHDPAKRRDHIAQIVELVKREDYAGIDIDYENLRAGDRQAFSDFVAELGKAMDDEGKTLSVAVFAKATDAGYDERNVAQDYAAIGRAAHEVRLMGYDFHWATSPPGPVAPIAWVRETLGYAKSQIPPERVVLGVPLYGYDWVDGHGTAVTWLKAFQLATEHRAKVNYDAPTQSPWFGYTDDQGREHEVWFENAASSKAKFEAARGSGIRGVYLWMYGYEDTDTWRELQHSLPLDS</sequence>
<dbReference type="RefSeq" id="WP_093272686.1">
    <property type="nucleotide sequence ID" value="NZ_FNOK01000039.1"/>
</dbReference>
<dbReference type="Gene3D" id="3.20.20.80">
    <property type="entry name" value="Glycosidases"/>
    <property type="match status" value="1"/>
</dbReference>
<dbReference type="Gene3D" id="3.10.50.10">
    <property type="match status" value="1"/>
</dbReference>
<evidence type="ECO:0000256" key="2">
    <source>
        <dbReference type="ARBA" id="ARBA00023295"/>
    </source>
</evidence>
<dbReference type="PANTHER" id="PTHR46066:SF2">
    <property type="entry name" value="CHITINASE DOMAIN-CONTAINING PROTEIN 1"/>
    <property type="match status" value="1"/>
</dbReference>
<protein>
    <submittedName>
        <fullName evidence="6">Spore germination protein YaaH</fullName>
    </submittedName>
</protein>
<dbReference type="InterPro" id="IPR017853">
    <property type="entry name" value="GH"/>
</dbReference>
<dbReference type="InterPro" id="IPR011583">
    <property type="entry name" value="Chitinase_II/V-like_cat"/>
</dbReference>
<dbReference type="AlphaFoldDB" id="A0A1H3NWA6"/>
<feature type="region of interest" description="Disordered" evidence="3">
    <location>
        <begin position="1"/>
        <end position="42"/>
    </location>
</feature>
<keyword evidence="1" id="KW-0378">Hydrolase</keyword>
<gene>
    <name evidence="6" type="ORF">SAMN05216215_103955</name>
</gene>
<reference evidence="7" key="1">
    <citation type="submission" date="2016-10" db="EMBL/GenBank/DDBJ databases">
        <authorList>
            <person name="Varghese N."/>
            <person name="Submissions S."/>
        </authorList>
    </citation>
    <scope>NUCLEOTIDE SEQUENCE [LARGE SCALE GENOMIC DNA]</scope>
    <source>
        <strain evidence="7">CGMCC 4.3530</strain>
    </source>
</reference>
<dbReference type="SMART" id="SM00636">
    <property type="entry name" value="Glyco_18"/>
    <property type="match status" value="1"/>
</dbReference>
<dbReference type="GO" id="GO:0008061">
    <property type="term" value="F:chitin binding"/>
    <property type="evidence" value="ECO:0007669"/>
    <property type="project" value="InterPro"/>
</dbReference>
<dbReference type="GO" id="GO:0005975">
    <property type="term" value="P:carbohydrate metabolic process"/>
    <property type="evidence" value="ECO:0007669"/>
    <property type="project" value="InterPro"/>
</dbReference>
<evidence type="ECO:0000256" key="1">
    <source>
        <dbReference type="ARBA" id="ARBA00022801"/>
    </source>
</evidence>
<dbReference type="InterPro" id="IPR041704">
    <property type="entry name" value="CFLE_GH18"/>
</dbReference>
<organism evidence="6 7">
    <name type="scientific">Saccharopolyspora shandongensis</name>
    <dbReference type="NCBI Taxonomy" id="418495"/>
    <lineage>
        <taxon>Bacteria</taxon>
        <taxon>Bacillati</taxon>
        <taxon>Actinomycetota</taxon>
        <taxon>Actinomycetes</taxon>
        <taxon>Pseudonocardiales</taxon>
        <taxon>Pseudonocardiaceae</taxon>
        <taxon>Saccharopolyspora</taxon>
    </lineage>
</organism>
<feature type="domain" description="GH18" evidence="5">
    <location>
        <begin position="80"/>
        <end position="402"/>
    </location>
</feature>
<accession>A0A1H3NWA6</accession>
<keyword evidence="4" id="KW-0812">Transmembrane</keyword>
<dbReference type="InterPro" id="IPR001223">
    <property type="entry name" value="Glyco_hydro18_cat"/>
</dbReference>
<dbReference type="EMBL" id="FNOK01000039">
    <property type="protein sequence ID" value="SDY92805.1"/>
    <property type="molecule type" value="Genomic_DNA"/>
</dbReference>
<feature type="transmembrane region" description="Helical" evidence="4">
    <location>
        <begin position="50"/>
        <end position="70"/>
    </location>
</feature>
<dbReference type="SUPFAM" id="SSF51445">
    <property type="entry name" value="(Trans)glycosidases"/>
    <property type="match status" value="1"/>
</dbReference>
<dbReference type="InterPro" id="IPR029070">
    <property type="entry name" value="Chitinase_insertion_sf"/>
</dbReference>
<evidence type="ECO:0000256" key="4">
    <source>
        <dbReference type="SAM" id="Phobius"/>
    </source>
</evidence>
<keyword evidence="2" id="KW-0326">Glycosidase</keyword>
<dbReference type="PANTHER" id="PTHR46066">
    <property type="entry name" value="CHITINASE DOMAIN-CONTAINING PROTEIN 1 FAMILY MEMBER"/>
    <property type="match status" value="1"/>
</dbReference>
<dbReference type="GO" id="GO:0016798">
    <property type="term" value="F:hydrolase activity, acting on glycosyl bonds"/>
    <property type="evidence" value="ECO:0007669"/>
    <property type="project" value="UniProtKB-KW"/>
</dbReference>
<evidence type="ECO:0000259" key="5">
    <source>
        <dbReference type="PROSITE" id="PS51910"/>
    </source>
</evidence>
<dbReference type="STRING" id="418495.SAMN05216215_103955"/>
<name>A0A1H3NWA6_9PSEU</name>